<proteinExistence type="predicted"/>
<protein>
    <submittedName>
        <fullName evidence="2">Riboflavin biosynthesis protein RibD</fullName>
    </submittedName>
</protein>
<dbReference type="InterPro" id="IPR016193">
    <property type="entry name" value="Cytidine_deaminase-like"/>
</dbReference>
<dbReference type="InterPro" id="IPR002125">
    <property type="entry name" value="CMP_dCMP_dom"/>
</dbReference>
<organism evidence="2 3">
    <name type="scientific">Vineibacter terrae</name>
    <dbReference type="NCBI Taxonomy" id="2586908"/>
    <lineage>
        <taxon>Bacteria</taxon>
        <taxon>Pseudomonadati</taxon>
        <taxon>Pseudomonadota</taxon>
        <taxon>Alphaproteobacteria</taxon>
        <taxon>Hyphomicrobiales</taxon>
        <taxon>Vineibacter</taxon>
    </lineage>
</organism>
<name>A0A5C8PPL8_9HYPH</name>
<feature type="domain" description="CMP/dCMP-type deaminase" evidence="1">
    <location>
        <begin position="1"/>
        <end position="50"/>
    </location>
</feature>
<feature type="non-terminal residue" evidence="2">
    <location>
        <position position="50"/>
    </location>
</feature>
<dbReference type="Gene3D" id="3.40.140.10">
    <property type="entry name" value="Cytidine Deaminase, domain 2"/>
    <property type="match status" value="1"/>
</dbReference>
<dbReference type="PROSITE" id="PS51747">
    <property type="entry name" value="CYT_DCMP_DEAMINASES_2"/>
    <property type="match status" value="1"/>
</dbReference>
<keyword evidence="3" id="KW-1185">Reference proteome</keyword>
<gene>
    <name evidence="2" type="ORF">FHP25_11540</name>
</gene>
<dbReference type="EMBL" id="VDUZ01000010">
    <property type="protein sequence ID" value="TXL76831.1"/>
    <property type="molecule type" value="Genomic_DNA"/>
</dbReference>
<evidence type="ECO:0000313" key="3">
    <source>
        <dbReference type="Proteomes" id="UP000321638"/>
    </source>
</evidence>
<reference evidence="2 3" key="1">
    <citation type="submission" date="2019-06" db="EMBL/GenBank/DDBJ databases">
        <title>New taxonomy in bacterial strain CC-CFT640, isolated from vineyard.</title>
        <authorList>
            <person name="Lin S.-Y."/>
            <person name="Tsai C.-F."/>
            <person name="Young C.-C."/>
        </authorList>
    </citation>
    <scope>NUCLEOTIDE SEQUENCE [LARGE SCALE GENOMIC DNA]</scope>
    <source>
        <strain evidence="2 3">CC-CFT640</strain>
    </source>
</reference>
<dbReference type="Proteomes" id="UP000321638">
    <property type="component" value="Unassembled WGS sequence"/>
</dbReference>
<dbReference type="GO" id="GO:0003824">
    <property type="term" value="F:catalytic activity"/>
    <property type="evidence" value="ECO:0007669"/>
    <property type="project" value="InterPro"/>
</dbReference>
<sequence length="50" mass="5066">MASALALARRGLGQTWPNPTVGCVLVKDGVALARGRTARGGRPHAEAAAL</sequence>
<accession>A0A5C8PPL8</accession>
<dbReference type="AlphaFoldDB" id="A0A5C8PPL8"/>
<comment type="caution">
    <text evidence="2">The sequence shown here is derived from an EMBL/GenBank/DDBJ whole genome shotgun (WGS) entry which is preliminary data.</text>
</comment>
<evidence type="ECO:0000313" key="2">
    <source>
        <dbReference type="EMBL" id="TXL76831.1"/>
    </source>
</evidence>
<evidence type="ECO:0000259" key="1">
    <source>
        <dbReference type="PROSITE" id="PS51747"/>
    </source>
</evidence>
<dbReference type="SUPFAM" id="SSF53927">
    <property type="entry name" value="Cytidine deaminase-like"/>
    <property type="match status" value="1"/>
</dbReference>